<evidence type="ECO:0000256" key="4">
    <source>
        <dbReference type="ARBA" id="ARBA00023172"/>
    </source>
</evidence>
<evidence type="ECO:0000256" key="1">
    <source>
        <dbReference type="ARBA" id="ARBA00008857"/>
    </source>
</evidence>
<dbReference type="PANTHER" id="PTHR30349">
    <property type="entry name" value="PHAGE INTEGRASE-RELATED"/>
    <property type="match status" value="1"/>
</dbReference>
<proteinExistence type="inferred from homology"/>
<dbReference type="Gene3D" id="1.10.443.10">
    <property type="entry name" value="Intergrase catalytic core"/>
    <property type="match status" value="1"/>
</dbReference>
<dbReference type="InterPro" id="IPR013762">
    <property type="entry name" value="Integrase-like_cat_sf"/>
</dbReference>
<dbReference type="Pfam" id="PF00589">
    <property type="entry name" value="Phage_integrase"/>
    <property type="match status" value="1"/>
</dbReference>
<protein>
    <submittedName>
        <fullName evidence="8">Tyrosine-type recombinase/integrase</fullName>
    </submittedName>
</protein>
<dbReference type="InterPro" id="IPR044068">
    <property type="entry name" value="CB"/>
</dbReference>
<organism evidence="8 9">
    <name type="scientific">Thermosipho ferrireducens</name>
    <dbReference type="NCBI Taxonomy" id="2571116"/>
    <lineage>
        <taxon>Bacteria</taxon>
        <taxon>Thermotogati</taxon>
        <taxon>Thermotogota</taxon>
        <taxon>Thermotogae</taxon>
        <taxon>Thermotogales</taxon>
        <taxon>Fervidobacteriaceae</taxon>
        <taxon>Thermosipho</taxon>
    </lineage>
</organism>
<dbReference type="Gene3D" id="1.10.150.130">
    <property type="match status" value="1"/>
</dbReference>
<keyword evidence="9" id="KW-1185">Reference proteome</keyword>
<dbReference type="Proteomes" id="UP000671862">
    <property type="component" value="Chromosome"/>
</dbReference>
<evidence type="ECO:0000259" key="6">
    <source>
        <dbReference type="PROSITE" id="PS51898"/>
    </source>
</evidence>
<name>A0ABX7S8K1_9BACT</name>
<dbReference type="InterPro" id="IPR050090">
    <property type="entry name" value="Tyrosine_recombinase_XerCD"/>
</dbReference>
<feature type="domain" description="Tyr recombinase" evidence="6">
    <location>
        <begin position="103"/>
        <end position="277"/>
    </location>
</feature>
<dbReference type="InterPro" id="IPR002104">
    <property type="entry name" value="Integrase_catalytic"/>
</dbReference>
<dbReference type="InterPro" id="IPR004107">
    <property type="entry name" value="Integrase_SAM-like_N"/>
</dbReference>
<dbReference type="NCBIfam" id="NF040815">
    <property type="entry name" value="recomb_XerA_Arch"/>
    <property type="match status" value="1"/>
</dbReference>
<accession>A0ABX7S8K1</accession>
<comment type="similarity">
    <text evidence="1">Belongs to the 'phage' integrase family.</text>
</comment>
<keyword evidence="2" id="KW-0229">DNA integration</keyword>
<evidence type="ECO:0000313" key="8">
    <source>
        <dbReference type="EMBL" id="QTA38932.1"/>
    </source>
</evidence>
<evidence type="ECO:0000313" key="9">
    <source>
        <dbReference type="Proteomes" id="UP000671862"/>
    </source>
</evidence>
<evidence type="ECO:0000256" key="5">
    <source>
        <dbReference type="PROSITE-ProRule" id="PRU01248"/>
    </source>
</evidence>
<dbReference type="InterPro" id="IPR011010">
    <property type="entry name" value="DNA_brk_join_enz"/>
</dbReference>
<evidence type="ECO:0000259" key="7">
    <source>
        <dbReference type="PROSITE" id="PS51900"/>
    </source>
</evidence>
<dbReference type="Pfam" id="PF02899">
    <property type="entry name" value="Phage_int_SAM_1"/>
    <property type="match status" value="1"/>
</dbReference>
<keyword evidence="3 5" id="KW-0238">DNA-binding</keyword>
<dbReference type="PROSITE" id="PS51900">
    <property type="entry name" value="CB"/>
    <property type="match status" value="1"/>
</dbReference>
<evidence type="ECO:0000256" key="2">
    <source>
        <dbReference type="ARBA" id="ARBA00022908"/>
    </source>
</evidence>
<dbReference type="EMBL" id="CP071446">
    <property type="protein sequence ID" value="QTA38932.1"/>
    <property type="molecule type" value="Genomic_DNA"/>
</dbReference>
<gene>
    <name evidence="8" type="ORF">JYK00_06140</name>
</gene>
<sequence length="279" mass="32572">MQLFKDYLEHVRRVSENTLKAYIKDVKKFFNFIQKAPSEIIRQDVENFIKALSRGELLGIRPRESTISRYMSSLSTFFSYLELAGIIKFNPMERIRHPRVRRKIPDFLSEEEVQNILKSFDEEKELKKKTAISLLYYAGLRIGELCNLRLTDISLSPPFLRVEMGKGKKDRLVPLPEKIIPLIEKYLNNYNPTFFLFENNSGHIHPSTIFRWLKSATKKAEIKKDVHPHTLRHSYATHLIRKGVSVKVVQELLGHSNLSTTSIYLHVADQEKFEAVKNL</sequence>
<reference evidence="8 9" key="1">
    <citation type="submission" date="2021-03" db="EMBL/GenBank/DDBJ databases">
        <title>Thermosipho ferrireducens sp.nov., an anaerobic thermophilic iron-reducing bacterium isolated from a deep-sea hydrothermal sulfide deposits.</title>
        <authorList>
            <person name="Zeng X."/>
            <person name="Chen Y."/>
            <person name="Shao Z."/>
        </authorList>
    </citation>
    <scope>NUCLEOTIDE SEQUENCE [LARGE SCALE GENOMIC DNA]</scope>
    <source>
        <strain evidence="8 9">JL129W03</strain>
    </source>
</reference>
<dbReference type="PROSITE" id="PS51898">
    <property type="entry name" value="TYR_RECOMBINASE"/>
    <property type="match status" value="1"/>
</dbReference>
<dbReference type="PANTHER" id="PTHR30349:SF41">
    <property type="entry name" value="INTEGRASE_RECOMBINASE PROTEIN MJ0367-RELATED"/>
    <property type="match status" value="1"/>
</dbReference>
<dbReference type="SUPFAM" id="SSF56349">
    <property type="entry name" value="DNA breaking-rejoining enzymes"/>
    <property type="match status" value="1"/>
</dbReference>
<dbReference type="InterPro" id="IPR010998">
    <property type="entry name" value="Integrase_recombinase_N"/>
</dbReference>
<feature type="domain" description="Core-binding (CB)" evidence="7">
    <location>
        <begin position="1"/>
        <end position="82"/>
    </location>
</feature>
<keyword evidence="4" id="KW-0233">DNA recombination</keyword>
<evidence type="ECO:0000256" key="3">
    <source>
        <dbReference type="ARBA" id="ARBA00023125"/>
    </source>
</evidence>